<dbReference type="RefSeq" id="WP_305007519.1">
    <property type="nucleotide sequence ID" value="NZ_JAUQSY010000010.1"/>
</dbReference>
<proteinExistence type="predicted"/>
<dbReference type="Proteomes" id="UP001176429">
    <property type="component" value="Unassembled WGS sequence"/>
</dbReference>
<gene>
    <name evidence="1" type="ORF">Q5H93_15575</name>
</gene>
<reference evidence="1" key="1">
    <citation type="submission" date="2023-07" db="EMBL/GenBank/DDBJ databases">
        <authorList>
            <person name="Kim M.K."/>
        </authorList>
    </citation>
    <scope>NUCLEOTIDE SEQUENCE</scope>
    <source>
        <strain evidence="1">ASUV-10-1</strain>
    </source>
</reference>
<evidence type="ECO:0000313" key="2">
    <source>
        <dbReference type="Proteomes" id="UP001176429"/>
    </source>
</evidence>
<name>A0ABT9BD37_9BACT</name>
<organism evidence="1 2">
    <name type="scientific">Hymenobacter aranciens</name>
    <dbReference type="NCBI Taxonomy" id="3063996"/>
    <lineage>
        <taxon>Bacteria</taxon>
        <taxon>Pseudomonadati</taxon>
        <taxon>Bacteroidota</taxon>
        <taxon>Cytophagia</taxon>
        <taxon>Cytophagales</taxon>
        <taxon>Hymenobacteraceae</taxon>
        <taxon>Hymenobacter</taxon>
    </lineage>
</organism>
<dbReference type="EMBL" id="JAUQSY010000010">
    <property type="protein sequence ID" value="MDO7876164.1"/>
    <property type="molecule type" value="Genomic_DNA"/>
</dbReference>
<protein>
    <submittedName>
        <fullName evidence="1">HEPN domain-containing protein</fullName>
    </submittedName>
</protein>
<accession>A0ABT9BD37</accession>
<evidence type="ECO:0000313" key="1">
    <source>
        <dbReference type="EMBL" id="MDO7876164.1"/>
    </source>
</evidence>
<comment type="caution">
    <text evidence="1">The sequence shown here is derived from an EMBL/GenBank/DDBJ whole genome shotgun (WGS) entry which is preliminary data.</text>
</comment>
<keyword evidence="2" id="KW-1185">Reference proteome</keyword>
<sequence>MSLPTTTEFAEFLKGLCFSKPTGGKYKKLVVYEESIGQTATGKIKIPEVSLWYSEETSPIRMQSFIEKVKKILAKNKHLASESIVRCILLIYAGHPKKSTKPVESFNEIVELIQEVQAFQYFVLPDIRGLFPDDINFGDFTIGRLDENELRYKCQKAGSDYYELYKSDLHGKMVVKRQAINVHIINWHQFSYKYSLISDATGWLNRVLIYFECLSNELFEEFWKEFNEQQNLQIALGLPDIYDKTFRQLLNSEPITIFPNIEANGKRHGYVVPQKIGMLGISMDFDLGKKIDSLNQELAKEYNFSGFNETEIHKTIKSFAKFVAKAHRYLDDQKPDEGFVHFIIALDLLLGESSSSSKSVSERVAALVSLREGKEFEDVRKLVGKLYDARSKYVHEGQSVPDVYIQDTSNLCKTVLICLLSYQKHAIKDRDSTFEKWRKQLNLIVSSLVLEEPISDDFLLKIGVK</sequence>